<feature type="transmembrane region" description="Helical" evidence="1">
    <location>
        <begin position="45"/>
        <end position="65"/>
    </location>
</feature>
<dbReference type="AlphaFoldDB" id="A0AAW1XC00"/>
<name>A0AAW1XC00_RUBAR</name>
<keyword evidence="3" id="KW-1185">Reference proteome</keyword>
<feature type="transmembrane region" description="Helical" evidence="1">
    <location>
        <begin position="20"/>
        <end position="40"/>
    </location>
</feature>
<dbReference type="PANTHER" id="PTHR46158:SF11">
    <property type="entry name" value="ZINC FINGER PROTEIN"/>
    <property type="match status" value="1"/>
</dbReference>
<evidence type="ECO:0000313" key="3">
    <source>
        <dbReference type="Proteomes" id="UP001457282"/>
    </source>
</evidence>
<evidence type="ECO:0000313" key="2">
    <source>
        <dbReference type="EMBL" id="KAK9933373.1"/>
    </source>
</evidence>
<sequence length="115" mass="13020">MRREFRPTGAEIIRDLKTQAIVVAAPFSFTLGLLASIFAIQSRIYVWTCAALEFGLVALTAHLFYYTFHLWAVYSILLASVVGFGDIHKPQALNSLYMQYFTWRVQVAQNNSSPV</sequence>
<protein>
    <recommendedName>
        <fullName evidence="4">Potassium channel domain-containing protein</fullName>
    </recommendedName>
</protein>
<evidence type="ECO:0000256" key="1">
    <source>
        <dbReference type="SAM" id="Phobius"/>
    </source>
</evidence>
<feature type="transmembrane region" description="Helical" evidence="1">
    <location>
        <begin position="71"/>
        <end position="88"/>
    </location>
</feature>
<dbReference type="Proteomes" id="UP001457282">
    <property type="component" value="Unassembled WGS sequence"/>
</dbReference>
<organism evidence="2 3">
    <name type="scientific">Rubus argutus</name>
    <name type="common">Southern blackberry</name>
    <dbReference type="NCBI Taxonomy" id="59490"/>
    <lineage>
        <taxon>Eukaryota</taxon>
        <taxon>Viridiplantae</taxon>
        <taxon>Streptophyta</taxon>
        <taxon>Embryophyta</taxon>
        <taxon>Tracheophyta</taxon>
        <taxon>Spermatophyta</taxon>
        <taxon>Magnoliopsida</taxon>
        <taxon>eudicotyledons</taxon>
        <taxon>Gunneridae</taxon>
        <taxon>Pentapetalae</taxon>
        <taxon>rosids</taxon>
        <taxon>fabids</taxon>
        <taxon>Rosales</taxon>
        <taxon>Rosaceae</taxon>
        <taxon>Rosoideae</taxon>
        <taxon>Rosoideae incertae sedis</taxon>
        <taxon>Rubus</taxon>
    </lineage>
</organism>
<proteinExistence type="predicted"/>
<gene>
    <name evidence="2" type="ORF">M0R45_020571</name>
</gene>
<evidence type="ECO:0008006" key="4">
    <source>
        <dbReference type="Google" id="ProtNLM"/>
    </source>
</evidence>
<dbReference type="EMBL" id="JBEDUW010000004">
    <property type="protein sequence ID" value="KAK9933373.1"/>
    <property type="molecule type" value="Genomic_DNA"/>
</dbReference>
<reference evidence="2 3" key="1">
    <citation type="journal article" date="2023" name="G3 (Bethesda)">
        <title>A chromosome-length genome assembly and annotation of blackberry (Rubus argutus, cv. 'Hillquist').</title>
        <authorList>
            <person name="Bruna T."/>
            <person name="Aryal R."/>
            <person name="Dudchenko O."/>
            <person name="Sargent D.J."/>
            <person name="Mead D."/>
            <person name="Buti M."/>
            <person name="Cavallini A."/>
            <person name="Hytonen T."/>
            <person name="Andres J."/>
            <person name="Pham M."/>
            <person name="Weisz D."/>
            <person name="Mascagni F."/>
            <person name="Usai G."/>
            <person name="Natali L."/>
            <person name="Bassil N."/>
            <person name="Fernandez G.E."/>
            <person name="Lomsadze A."/>
            <person name="Armour M."/>
            <person name="Olukolu B."/>
            <person name="Poorten T."/>
            <person name="Britton C."/>
            <person name="Davik J."/>
            <person name="Ashrafi H."/>
            <person name="Aiden E.L."/>
            <person name="Borodovsky M."/>
            <person name="Worthington M."/>
        </authorList>
    </citation>
    <scope>NUCLEOTIDE SEQUENCE [LARGE SCALE GENOMIC DNA]</scope>
    <source>
        <strain evidence="2">PI 553951</strain>
    </source>
</reference>
<keyword evidence="1" id="KW-0472">Membrane</keyword>
<keyword evidence="1" id="KW-1133">Transmembrane helix</keyword>
<comment type="caution">
    <text evidence="2">The sequence shown here is derived from an EMBL/GenBank/DDBJ whole genome shotgun (WGS) entry which is preliminary data.</text>
</comment>
<keyword evidence="1" id="KW-0812">Transmembrane</keyword>
<dbReference type="PANTHER" id="PTHR46158">
    <property type="entry name" value="OS02G0165000 PROTEIN"/>
    <property type="match status" value="1"/>
</dbReference>
<accession>A0AAW1XC00</accession>